<dbReference type="PROSITE" id="PS51450">
    <property type="entry name" value="LRR"/>
    <property type="match status" value="7"/>
</dbReference>
<dbReference type="InterPro" id="IPR001611">
    <property type="entry name" value="Leu-rich_rpt"/>
</dbReference>
<protein>
    <submittedName>
        <fullName evidence="3">Leucine-rich repeat-containing protein 9</fullName>
    </submittedName>
</protein>
<dbReference type="EMBL" id="LWCA01000983">
    <property type="protein sequence ID" value="OAF66270.1"/>
    <property type="molecule type" value="Genomic_DNA"/>
</dbReference>
<dbReference type="SUPFAM" id="SSF52075">
    <property type="entry name" value="Outer arm dynein light chain 1"/>
    <property type="match status" value="3"/>
</dbReference>
<evidence type="ECO:0000256" key="2">
    <source>
        <dbReference type="ARBA" id="ARBA00022737"/>
    </source>
</evidence>
<dbReference type="PANTHER" id="PTHR46652:SF8">
    <property type="entry name" value="LEUCINE RICH REPEAT CONTAINING 23"/>
    <property type="match status" value="1"/>
</dbReference>
<evidence type="ECO:0000256" key="1">
    <source>
        <dbReference type="ARBA" id="ARBA00022614"/>
    </source>
</evidence>
<evidence type="ECO:0000313" key="4">
    <source>
        <dbReference type="Proteomes" id="UP000078046"/>
    </source>
</evidence>
<dbReference type="PANTHER" id="PTHR46652">
    <property type="entry name" value="LEUCINE-RICH REPEAT AND IQ DOMAIN-CONTAINING PROTEIN 1-RELATED"/>
    <property type="match status" value="1"/>
</dbReference>
<dbReference type="OrthoDB" id="1517790at2759"/>
<sequence length="1163" mass="135684">MSLTDADFYDEEKTSSENFDKLSKNVYSSIIEIEIFLTKLTAFSVIKKFKNIVKLSIFNQAMYQIPKSFSNFLVLEELWLIDCKLTKIQNVKYMIKLRKLYLYSNKIRSIENCSNLKSLKVFWINKNKIFCLKGLQEMKNLVDLNLADNNIENIEILKELTNLKFLDISCNYIKSLNQFKVLTHLKLIKHLIFYRSYSIMNNPISLLPNYYLLLSTFVPKLSLVDGKRIDFQILFKEAQEIIEKKKIYYNMIIKTRQSENYENTLKLKEIKNGLIKNLIEIIMQIYASISNESESTQDSVCSVKKLIKAIDRMEDEYMNHTNRMKNSLKFYNQLSNIELQNFGSIILENISVLDESYVACSTLVEESFCALKYKKLGITSLKIKKILKIINNNSYNCFNLKRVLLSRPSEKLKFGFNAKSFDIENSFIYAYIIVNNGGNYLNKIKSILVNGAQNNHENVVKVTNSIYICDKSRLKTNNATNNEDESSFNNGFVILAKVYIGNTIEINNKKTNFCQYKSFNTLLYKKNCQLKDTENQDNLIAPHEHNIWYLREKYFIIPEYLIEFDYIYEYRRNYFDSENYNNIPLKEFIQETNNSEDVPINENISLDKVVDTKNNIYHRLNIMLKIFNIEAQFLDRNIKMHFFKNSLIDSKLHNLTNVDLRCSNLNRLKSIQNLTHLEELNLSFNKLSDIDDIHIFPNLRVLNCAFNKIKSITGINKYVNNMKSFDISWNRLENIHEMTCTIHKYMPHLTHLNCLRNNFIINDIRMPIISRVKSLILLNFINIEAEELSSANLLYQKSKISMNTIYKNSSNSTKLDILFIDSTINVPSKTTIKQKYDKKYAKQDKTVKLVKCTSTDMVLNVPLSNNIINVNFKSITWLSVNGELITKISNLDYLTHLTYLSLENNLISSLKGIEHLIRLERLNVSKNYLTYVETLSSLINLKKINLSYNNIIGFGSDSFFGLNKICHISIEANKLETLCFFSHLPSLVELYASHNRICLTQDIIKLRNLAKLRVLDLQYNPVFFIQDYRFFVLFHITHIQYLDGKFVKIHETIKAKKIFGGRLSIDMVTDTVEHTNFDLITVISFKNCGIDTIDEKAFVKLNNLKVLNFDENNLTSLDGLFLMKKLLVLSLNNNCISTISYERADNVKKTSRVLESLEVLHLA</sequence>
<evidence type="ECO:0000313" key="3">
    <source>
        <dbReference type="EMBL" id="OAF66270.1"/>
    </source>
</evidence>
<dbReference type="InterPro" id="IPR032675">
    <property type="entry name" value="LRR_dom_sf"/>
</dbReference>
<dbReference type="Pfam" id="PF13855">
    <property type="entry name" value="LRR_8"/>
    <property type="match status" value="1"/>
</dbReference>
<dbReference type="Gene3D" id="3.80.10.10">
    <property type="entry name" value="Ribonuclease Inhibitor"/>
    <property type="match status" value="6"/>
</dbReference>
<dbReference type="InterPro" id="IPR025875">
    <property type="entry name" value="Leu-rich_rpt_4"/>
</dbReference>
<keyword evidence="1" id="KW-0433">Leucine-rich repeat</keyword>
<keyword evidence="2" id="KW-0677">Repeat</keyword>
<keyword evidence="4" id="KW-1185">Reference proteome</keyword>
<proteinExistence type="predicted"/>
<dbReference type="AlphaFoldDB" id="A0A177AWP2"/>
<comment type="caution">
    <text evidence="3">The sequence shown here is derived from an EMBL/GenBank/DDBJ whole genome shotgun (WGS) entry which is preliminary data.</text>
</comment>
<dbReference type="InterPro" id="IPR003591">
    <property type="entry name" value="Leu-rich_rpt_typical-subtyp"/>
</dbReference>
<reference evidence="3 4" key="1">
    <citation type="submission" date="2016-04" db="EMBL/GenBank/DDBJ databases">
        <title>The genome of Intoshia linei affirms orthonectids as highly simplified spiralians.</title>
        <authorList>
            <person name="Mikhailov K.V."/>
            <person name="Slusarev G.S."/>
            <person name="Nikitin M.A."/>
            <person name="Logacheva M.D."/>
            <person name="Penin A."/>
            <person name="Aleoshin V."/>
            <person name="Panchin Y.V."/>
        </authorList>
    </citation>
    <scope>NUCLEOTIDE SEQUENCE [LARGE SCALE GENOMIC DNA]</scope>
    <source>
        <strain evidence="3">Intl2013</strain>
        <tissue evidence="3">Whole animal</tissue>
    </source>
</reference>
<accession>A0A177AWP2</accession>
<dbReference type="Pfam" id="PF12799">
    <property type="entry name" value="LRR_4"/>
    <property type="match status" value="1"/>
</dbReference>
<dbReference type="Proteomes" id="UP000078046">
    <property type="component" value="Unassembled WGS sequence"/>
</dbReference>
<name>A0A177AWP2_9BILA</name>
<dbReference type="InterPro" id="IPR050836">
    <property type="entry name" value="SDS22/Internalin_LRR"/>
</dbReference>
<dbReference type="SUPFAM" id="SSF52058">
    <property type="entry name" value="L domain-like"/>
    <property type="match status" value="1"/>
</dbReference>
<organism evidence="3 4">
    <name type="scientific">Intoshia linei</name>
    <dbReference type="NCBI Taxonomy" id="1819745"/>
    <lineage>
        <taxon>Eukaryota</taxon>
        <taxon>Metazoa</taxon>
        <taxon>Spiralia</taxon>
        <taxon>Lophotrochozoa</taxon>
        <taxon>Mesozoa</taxon>
        <taxon>Orthonectida</taxon>
        <taxon>Rhopaluridae</taxon>
        <taxon>Intoshia</taxon>
    </lineage>
</organism>
<gene>
    <name evidence="3" type="ORF">A3Q56_06007</name>
</gene>
<dbReference type="SMART" id="SM00369">
    <property type="entry name" value="LRR_TYP"/>
    <property type="match status" value="9"/>
</dbReference>
<dbReference type="SMART" id="SM00365">
    <property type="entry name" value="LRR_SD22"/>
    <property type="match status" value="13"/>
</dbReference>